<accession>A0A9W6H7U2</accession>
<feature type="compositionally biased region" description="Gly residues" evidence="1">
    <location>
        <begin position="8"/>
        <end position="25"/>
    </location>
</feature>
<name>A0A9W6H7U2_9MICO</name>
<gene>
    <name evidence="2" type="ORF">GCM10017584_04460</name>
</gene>
<reference evidence="2" key="2">
    <citation type="submission" date="2023-01" db="EMBL/GenBank/DDBJ databases">
        <authorList>
            <person name="Sun Q."/>
            <person name="Evtushenko L."/>
        </authorList>
    </citation>
    <scope>NUCLEOTIDE SEQUENCE</scope>
    <source>
        <strain evidence="2">VKM Ac-1401</strain>
    </source>
</reference>
<feature type="region of interest" description="Disordered" evidence="1">
    <location>
        <begin position="1"/>
        <end position="28"/>
    </location>
</feature>
<protein>
    <submittedName>
        <fullName evidence="2">Uncharacterized protein</fullName>
    </submittedName>
</protein>
<organism evidence="2 3">
    <name type="scientific">Leifsonia poae</name>
    <dbReference type="NCBI Taxonomy" id="110933"/>
    <lineage>
        <taxon>Bacteria</taxon>
        <taxon>Bacillati</taxon>
        <taxon>Actinomycetota</taxon>
        <taxon>Actinomycetes</taxon>
        <taxon>Micrococcales</taxon>
        <taxon>Microbacteriaceae</taxon>
        <taxon>Leifsonia</taxon>
    </lineage>
</organism>
<proteinExistence type="predicted"/>
<evidence type="ECO:0000313" key="2">
    <source>
        <dbReference type="EMBL" id="GLJ74873.1"/>
    </source>
</evidence>
<dbReference type="AlphaFoldDB" id="A0A9W6H7U2"/>
<evidence type="ECO:0000256" key="1">
    <source>
        <dbReference type="SAM" id="MobiDB-lite"/>
    </source>
</evidence>
<dbReference type="Proteomes" id="UP001142372">
    <property type="component" value="Unassembled WGS sequence"/>
</dbReference>
<sequence length="61" mass="5592">MGKPGVPAGRGGVGGGVRAGTGEGWPGSAARGAMVALVAGGRGSGLTPAPGARRPTPDAQA</sequence>
<dbReference type="EMBL" id="BSEN01000001">
    <property type="protein sequence ID" value="GLJ74873.1"/>
    <property type="molecule type" value="Genomic_DNA"/>
</dbReference>
<feature type="region of interest" description="Disordered" evidence="1">
    <location>
        <begin position="40"/>
        <end position="61"/>
    </location>
</feature>
<keyword evidence="3" id="KW-1185">Reference proteome</keyword>
<reference evidence="2" key="1">
    <citation type="journal article" date="2014" name="Int. J. Syst. Evol. Microbiol.">
        <title>Complete genome sequence of Corynebacterium casei LMG S-19264T (=DSM 44701T), isolated from a smear-ripened cheese.</title>
        <authorList>
            <consortium name="US DOE Joint Genome Institute (JGI-PGF)"/>
            <person name="Walter F."/>
            <person name="Albersmeier A."/>
            <person name="Kalinowski J."/>
            <person name="Ruckert C."/>
        </authorList>
    </citation>
    <scope>NUCLEOTIDE SEQUENCE</scope>
    <source>
        <strain evidence="2">VKM Ac-1401</strain>
    </source>
</reference>
<evidence type="ECO:0000313" key="3">
    <source>
        <dbReference type="Proteomes" id="UP001142372"/>
    </source>
</evidence>
<comment type="caution">
    <text evidence="2">The sequence shown here is derived from an EMBL/GenBank/DDBJ whole genome shotgun (WGS) entry which is preliminary data.</text>
</comment>